<evidence type="ECO:0000259" key="11">
    <source>
        <dbReference type="PROSITE" id="PS50109"/>
    </source>
</evidence>
<feature type="transmembrane region" description="Helical" evidence="10">
    <location>
        <begin position="276"/>
        <end position="301"/>
    </location>
</feature>
<evidence type="ECO:0000313" key="12">
    <source>
        <dbReference type="EMBL" id="MBP1907637.1"/>
    </source>
</evidence>
<reference evidence="12 13" key="1">
    <citation type="submission" date="2021-03" db="EMBL/GenBank/DDBJ databases">
        <title>Genomic Encyclopedia of Type Strains, Phase IV (KMG-IV): sequencing the most valuable type-strain genomes for metagenomic binning, comparative biology and taxonomic classification.</title>
        <authorList>
            <person name="Goeker M."/>
        </authorList>
    </citation>
    <scope>NUCLEOTIDE SEQUENCE [LARGE SCALE GENOMIC DNA]</scope>
    <source>
        <strain evidence="12 13">DSM 14349</strain>
    </source>
</reference>
<keyword evidence="10" id="KW-0812">Transmembrane</keyword>
<dbReference type="Pfam" id="PF02518">
    <property type="entry name" value="HATPase_c"/>
    <property type="match status" value="1"/>
</dbReference>
<dbReference type="Proteomes" id="UP001519272">
    <property type="component" value="Unassembled WGS sequence"/>
</dbReference>
<dbReference type="SMART" id="SM00387">
    <property type="entry name" value="HATPase_c"/>
    <property type="match status" value="1"/>
</dbReference>
<gene>
    <name evidence="12" type="ORF">J2Z32_004317</name>
</gene>
<dbReference type="PROSITE" id="PS50109">
    <property type="entry name" value="HIS_KIN"/>
    <property type="match status" value="1"/>
</dbReference>
<dbReference type="InterPro" id="IPR004358">
    <property type="entry name" value="Sig_transdc_His_kin-like_C"/>
</dbReference>
<dbReference type="GO" id="GO:0016301">
    <property type="term" value="F:kinase activity"/>
    <property type="evidence" value="ECO:0007669"/>
    <property type="project" value="UniProtKB-KW"/>
</dbReference>
<evidence type="ECO:0000256" key="9">
    <source>
        <dbReference type="ARBA" id="ARBA00023012"/>
    </source>
</evidence>
<evidence type="ECO:0000256" key="7">
    <source>
        <dbReference type="ARBA" id="ARBA00022777"/>
    </source>
</evidence>
<keyword evidence="5" id="KW-0808">Transferase</keyword>
<proteinExistence type="predicted"/>
<dbReference type="CDD" id="cd00075">
    <property type="entry name" value="HATPase"/>
    <property type="match status" value="1"/>
</dbReference>
<comment type="subcellular location">
    <subcellularLocation>
        <location evidence="2">Membrane</location>
    </subcellularLocation>
</comment>
<evidence type="ECO:0000256" key="10">
    <source>
        <dbReference type="SAM" id="Phobius"/>
    </source>
</evidence>
<organism evidence="12 13">
    <name type="scientific">Paenibacillus turicensis</name>
    <dbReference type="NCBI Taxonomy" id="160487"/>
    <lineage>
        <taxon>Bacteria</taxon>
        <taxon>Bacillati</taxon>
        <taxon>Bacillota</taxon>
        <taxon>Bacilli</taxon>
        <taxon>Bacillales</taxon>
        <taxon>Paenibacillaceae</taxon>
        <taxon>Paenibacillus</taxon>
    </lineage>
</organism>
<comment type="caution">
    <text evidence="12">The sequence shown here is derived from an EMBL/GenBank/DDBJ whole genome shotgun (WGS) entry which is preliminary data.</text>
</comment>
<name>A0ABS4FYI7_9BACL</name>
<keyword evidence="4" id="KW-0597">Phosphoprotein</keyword>
<evidence type="ECO:0000256" key="8">
    <source>
        <dbReference type="ARBA" id="ARBA00022840"/>
    </source>
</evidence>
<comment type="catalytic activity">
    <reaction evidence="1">
        <text>ATP + protein L-histidine = ADP + protein N-phospho-L-histidine.</text>
        <dbReference type="EC" id="2.7.13.3"/>
    </reaction>
</comment>
<dbReference type="InterPro" id="IPR050351">
    <property type="entry name" value="BphY/WalK/GraS-like"/>
</dbReference>
<dbReference type="Pfam" id="PF00512">
    <property type="entry name" value="HisKA"/>
    <property type="match status" value="1"/>
</dbReference>
<dbReference type="PANTHER" id="PTHR45453:SF1">
    <property type="entry name" value="PHOSPHATE REGULON SENSOR PROTEIN PHOR"/>
    <property type="match status" value="1"/>
</dbReference>
<feature type="domain" description="Histidine kinase" evidence="11">
    <location>
        <begin position="384"/>
        <end position="603"/>
    </location>
</feature>
<evidence type="ECO:0000313" key="13">
    <source>
        <dbReference type="Proteomes" id="UP001519272"/>
    </source>
</evidence>
<dbReference type="Gene3D" id="3.30.565.10">
    <property type="entry name" value="Histidine kinase-like ATPase, C-terminal domain"/>
    <property type="match status" value="1"/>
</dbReference>
<sequence length="607" mass="68415">MNDKRKTTTKMKININKLNMNIKWKLARRLISGLLVVGLILLLAAVMTLFWINSKIQEIEATRQFESAGLSQLIETLQQDEGRVSFDPKLLELVKENGGWLQRIDQDGQVTDSYLVPPDVPSSYSPGQLTGYWLGTTPFPYQLYLWIQEKNGVMHTLLYGKKDEDRLLVKQLAERTKLGAEGALQLSSKDIDLLMLRKSWLQVLDEKGNEVTSYHKPEGVTGHFSLQELALRSVYPDKYGTKLNTYYEQDKGLTWVLSTPLNEAKPGQGPLIDPELAVLISAVGTLIGFSMLVFALFAWWFGQRTGAPILHIMQWLKVLGKGQYIEPQKKTNRPQSADKNGKRKGNFAVYGEVLDSLNTLTYTLQRDAIVREETEQARNEWLAGVSHDLKTPLSSIKGYAHMLENENYEWSREEVQRFARVMLNKSNHMERLISDLTLEYQLQSGVTPPYMEIVDLNSYLPEALTGAGISHHNQAANIIFFPAKSPAYLKIYKPWFQRIVDNLTANAFLHNQREITLTVSVLVMDAGKIGLSFVDNGDGMDDLTKVRLFERYYRGTDTDSATEGSGLGMAIAKALVEVHGGKILVDSKQGKGTQIKLIWDHASSNSV</sequence>
<dbReference type="InterPro" id="IPR003661">
    <property type="entry name" value="HisK_dim/P_dom"/>
</dbReference>
<dbReference type="PRINTS" id="PR00344">
    <property type="entry name" value="BCTRLSENSOR"/>
</dbReference>
<dbReference type="InterPro" id="IPR003594">
    <property type="entry name" value="HATPase_dom"/>
</dbReference>
<dbReference type="SUPFAM" id="SSF55874">
    <property type="entry name" value="ATPase domain of HSP90 chaperone/DNA topoisomerase II/histidine kinase"/>
    <property type="match status" value="1"/>
</dbReference>
<keyword evidence="6" id="KW-0547">Nucleotide-binding</keyword>
<keyword evidence="10" id="KW-1133">Transmembrane helix</keyword>
<evidence type="ECO:0000256" key="4">
    <source>
        <dbReference type="ARBA" id="ARBA00022553"/>
    </source>
</evidence>
<evidence type="ECO:0000256" key="6">
    <source>
        <dbReference type="ARBA" id="ARBA00022741"/>
    </source>
</evidence>
<dbReference type="RefSeq" id="WP_245251684.1">
    <property type="nucleotide sequence ID" value="NZ_JAGGKG010000030.1"/>
</dbReference>
<dbReference type="InterPro" id="IPR005467">
    <property type="entry name" value="His_kinase_dom"/>
</dbReference>
<dbReference type="EMBL" id="JAGGKG010000030">
    <property type="protein sequence ID" value="MBP1907637.1"/>
    <property type="molecule type" value="Genomic_DNA"/>
</dbReference>
<dbReference type="InterPro" id="IPR036097">
    <property type="entry name" value="HisK_dim/P_sf"/>
</dbReference>
<feature type="transmembrane region" description="Helical" evidence="10">
    <location>
        <begin position="30"/>
        <end position="52"/>
    </location>
</feature>
<keyword evidence="8" id="KW-0067">ATP-binding</keyword>
<dbReference type="CDD" id="cd00082">
    <property type="entry name" value="HisKA"/>
    <property type="match status" value="1"/>
</dbReference>
<keyword evidence="7 12" id="KW-0418">Kinase</keyword>
<dbReference type="Gene3D" id="1.10.287.130">
    <property type="match status" value="1"/>
</dbReference>
<dbReference type="SMART" id="SM00388">
    <property type="entry name" value="HisKA"/>
    <property type="match status" value="1"/>
</dbReference>
<dbReference type="InterPro" id="IPR036890">
    <property type="entry name" value="HATPase_C_sf"/>
</dbReference>
<protein>
    <recommendedName>
        <fullName evidence="3">histidine kinase</fullName>
        <ecNumber evidence="3">2.7.13.3</ecNumber>
    </recommendedName>
</protein>
<keyword evidence="9" id="KW-0902">Two-component regulatory system</keyword>
<evidence type="ECO:0000256" key="5">
    <source>
        <dbReference type="ARBA" id="ARBA00022679"/>
    </source>
</evidence>
<dbReference type="PANTHER" id="PTHR45453">
    <property type="entry name" value="PHOSPHATE REGULON SENSOR PROTEIN PHOR"/>
    <property type="match status" value="1"/>
</dbReference>
<evidence type="ECO:0000256" key="1">
    <source>
        <dbReference type="ARBA" id="ARBA00000085"/>
    </source>
</evidence>
<dbReference type="SUPFAM" id="SSF47384">
    <property type="entry name" value="Homodimeric domain of signal transducing histidine kinase"/>
    <property type="match status" value="1"/>
</dbReference>
<accession>A0ABS4FYI7</accession>
<evidence type="ECO:0000256" key="2">
    <source>
        <dbReference type="ARBA" id="ARBA00004370"/>
    </source>
</evidence>
<keyword evidence="13" id="KW-1185">Reference proteome</keyword>
<dbReference type="EC" id="2.7.13.3" evidence="3"/>
<evidence type="ECO:0000256" key="3">
    <source>
        <dbReference type="ARBA" id="ARBA00012438"/>
    </source>
</evidence>
<keyword evidence="10" id="KW-0472">Membrane</keyword>